<proteinExistence type="inferred from homology"/>
<dbReference type="GO" id="GO:0003677">
    <property type="term" value="F:DNA binding"/>
    <property type="evidence" value="ECO:0007669"/>
    <property type="project" value="UniProtKB-KW"/>
</dbReference>
<dbReference type="PROSITE" id="PS50044">
    <property type="entry name" value="SIGMA54_3"/>
    <property type="match status" value="1"/>
</dbReference>
<dbReference type="EMBL" id="JARQBJ010000002">
    <property type="protein sequence ID" value="MDT2809983.1"/>
    <property type="molecule type" value="Genomic_DNA"/>
</dbReference>
<dbReference type="Pfam" id="PF04963">
    <property type="entry name" value="Sigma54_CBD"/>
    <property type="match status" value="1"/>
</dbReference>
<evidence type="ECO:0000256" key="3">
    <source>
        <dbReference type="ARBA" id="ARBA00022679"/>
    </source>
</evidence>
<feature type="domain" description="RNA polymerase sigma factor 54 DNA-binding" evidence="9">
    <location>
        <begin position="277"/>
        <end position="436"/>
    </location>
</feature>
<keyword evidence="2" id="KW-0240">DNA-directed RNA polymerase</keyword>
<dbReference type="Proteomes" id="UP001256711">
    <property type="component" value="Unassembled WGS sequence"/>
</dbReference>
<evidence type="ECO:0000256" key="4">
    <source>
        <dbReference type="ARBA" id="ARBA00022695"/>
    </source>
</evidence>
<keyword evidence="6" id="KW-0731">Sigma factor</keyword>
<gene>
    <name evidence="11" type="primary">rpoN</name>
    <name evidence="11" type="ORF">P7H43_05770</name>
</gene>
<evidence type="ECO:0000256" key="5">
    <source>
        <dbReference type="ARBA" id="ARBA00023015"/>
    </source>
</evidence>
<protein>
    <submittedName>
        <fullName evidence="11">RNA polymerase factor sigma-54</fullName>
    </submittedName>
</protein>
<dbReference type="Gene3D" id="1.10.10.60">
    <property type="entry name" value="Homeodomain-like"/>
    <property type="match status" value="1"/>
</dbReference>
<dbReference type="PANTHER" id="PTHR32248:SF4">
    <property type="entry name" value="RNA POLYMERASE SIGMA-54 FACTOR"/>
    <property type="match status" value="1"/>
</dbReference>
<reference evidence="11" key="1">
    <citation type="submission" date="2023-03" db="EMBL/GenBank/DDBJ databases">
        <authorList>
            <person name="Shen W."/>
            <person name="Cai J."/>
        </authorList>
    </citation>
    <scope>NUCLEOTIDE SEQUENCE</scope>
    <source>
        <strain evidence="11">B226-2</strain>
    </source>
</reference>
<sequence length="438" mass="50115">MKFQQNFSQAQKQTQKLALTQKLQQSIQVLQYSMEELVNFVENEALENPLIEVTDANYTLNYSKPKTSNGEEINYLNQIPDTRISLFEHLIDQIHINYRDTYLRTLVLFLVESIDLNGFLTITLEEACEKTGANQIQMLDALTLIQQLDPAGVGARNLQECLMLQTERDDSAPAIAYLVLEEHFDQLAGRKWPEIAKELNVPVTEIQAVFDYIQTLTPTPGASFGTTDGLYIIPDVQVKISGDHLQVSSNHRGMPEIKFQQNYFDQMTQSKDPEVLKYLEGKKQDFQWLQKTMQQRGDTILRVAEAILQHQRDFFFDEHRPLKPLILKDIAEELEIHESTVSRAVNGKYMETPMGVFELKSFFSQKVGPQSAGDDISADTIKQALAEIVAGENKQKPYSDQKLVELLKAKSFEISRRTVAKYREALKIPSSSKRKRFD</sequence>
<dbReference type="Pfam" id="PF04552">
    <property type="entry name" value="Sigma54_DBD"/>
    <property type="match status" value="1"/>
</dbReference>
<keyword evidence="5" id="KW-0805">Transcription regulation</keyword>
<comment type="similarity">
    <text evidence="1">Belongs to the sigma-54 factor family.</text>
</comment>
<dbReference type="GO" id="GO:0006352">
    <property type="term" value="P:DNA-templated transcription initiation"/>
    <property type="evidence" value="ECO:0007669"/>
    <property type="project" value="InterPro"/>
</dbReference>
<dbReference type="InterPro" id="IPR007046">
    <property type="entry name" value="RNA_pol_sigma_54_core-bd"/>
</dbReference>
<feature type="domain" description="RNA polymerase sigma factor 54 core-binding" evidence="10">
    <location>
        <begin position="78"/>
        <end position="263"/>
    </location>
</feature>
<evidence type="ECO:0000256" key="2">
    <source>
        <dbReference type="ARBA" id="ARBA00022478"/>
    </source>
</evidence>
<evidence type="ECO:0000256" key="1">
    <source>
        <dbReference type="ARBA" id="ARBA00008798"/>
    </source>
</evidence>
<evidence type="ECO:0000313" key="12">
    <source>
        <dbReference type="Proteomes" id="UP001256711"/>
    </source>
</evidence>
<dbReference type="NCBIfam" id="TIGR02395">
    <property type="entry name" value="rpoN_sigma"/>
    <property type="match status" value="1"/>
</dbReference>
<evidence type="ECO:0000256" key="6">
    <source>
        <dbReference type="ARBA" id="ARBA00023082"/>
    </source>
</evidence>
<dbReference type="AlphaFoldDB" id="A0AAW8TVI5"/>
<keyword evidence="3" id="KW-0808">Transferase</keyword>
<keyword evidence="8" id="KW-0804">Transcription</keyword>
<evidence type="ECO:0000259" key="10">
    <source>
        <dbReference type="Pfam" id="PF04963"/>
    </source>
</evidence>
<dbReference type="PRINTS" id="PR00045">
    <property type="entry name" value="SIGMA54FCT"/>
</dbReference>
<dbReference type="PROSITE" id="PS00717">
    <property type="entry name" value="SIGMA54_1"/>
    <property type="match status" value="1"/>
</dbReference>
<keyword evidence="4" id="KW-0548">Nucleotidyltransferase</keyword>
<dbReference type="GO" id="GO:0001216">
    <property type="term" value="F:DNA-binding transcription activator activity"/>
    <property type="evidence" value="ECO:0007669"/>
    <property type="project" value="InterPro"/>
</dbReference>
<organism evidence="11 12">
    <name type="scientific">Enterococcus asini</name>
    <dbReference type="NCBI Taxonomy" id="57732"/>
    <lineage>
        <taxon>Bacteria</taxon>
        <taxon>Bacillati</taxon>
        <taxon>Bacillota</taxon>
        <taxon>Bacilli</taxon>
        <taxon>Lactobacillales</taxon>
        <taxon>Enterococcaceae</taxon>
        <taxon>Enterococcus</taxon>
    </lineage>
</organism>
<evidence type="ECO:0000256" key="8">
    <source>
        <dbReference type="ARBA" id="ARBA00023163"/>
    </source>
</evidence>
<dbReference type="Gene3D" id="1.10.10.1330">
    <property type="entry name" value="RNA polymerase sigma-54 factor, core-binding domain"/>
    <property type="match status" value="1"/>
</dbReference>
<dbReference type="Pfam" id="PF00309">
    <property type="entry name" value="Sigma54_AID"/>
    <property type="match status" value="1"/>
</dbReference>
<evidence type="ECO:0000259" key="9">
    <source>
        <dbReference type="Pfam" id="PF04552"/>
    </source>
</evidence>
<dbReference type="RefSeq" id="WP_311835236.1">
    <property type="nucleotide sequence ID" value="NZ_JARQBJ010000002.1"/>
</dbReference>
<comment type="caution">
    <text evidence="11">The sequence shown here is derived from an EMBL/GenBank/DDBJ whole genome shotgun (WGS) entry which is preliminary data.</text>
</comment>
<evidence type="ECO:0000256" key="7">
    <source>
        <dbReference type="ARBA" id="ARBA00023125"/>
    </source>
</evidence>
<evidence type="ECO:0000313" key="11">
    <source>
        <dbReference type="EMBL" id="MDT2809983.1"/>
    </source>
</evidence>
<accession>A0AAW8TVI5</accession>
<dbReference type="InterPro" id="IPR000394">
    <property type="entry name" value="RNA_pol_sigma_54"/>
</dbReference>
<keyword evidence="7" id="KW-0238">DNA-binding</keyword>
<dbReference type="PANTHER" id="PTHR32248">
    <property type="entry name" value="RNA POLYMERASE SIGMA-54 FACTOR"/>
    <property type="match status" value="1"/>
</dbReference>
<dbReference type="GO" id="GO:0016987">
    <property type="term" value="F:sigma factor activity"/>
    <property type="evidence" value="ECO:0007669"/>
    <property type="project" value="UniProtKB-KW"/>
</dbReference>
<name>A0AAW8TVI5_9ENTE</name>
<dbReference type="PIRSF" id="PIRSF000774">
    <property type="entry name" value="RpoN"/>
    <property type="match status" value="1"/>
</dbReference>
<dbReference type="GO" id="GO:0016779">
    <property type="term" value="F:nucleotidyltransferase activity"/>
    <property type="evidence" value="ECO:0007669"/>
    <property type="project" value="UniProtKB-KW"/>
</dbReference>
<dbReference type="PROSITE" id="PS00718">
    <property type="entry name" value="SIGMA54_2"/>
    <property type="match status" value="1"/>
</dbReference>
<dbReference type="GO" id="GO:0000428">
    <property type="term" value="C:DNA-directed RNA polymerase complex"/>
    <property type="evidence" value="ECO:0007669"/>
    <property type="project" value="UniProtKB-KW"/>
</dbReference>
<dbReference type="InterPro" id="IPR007634">
    <property type="entry name" value="RNA_pol_sigma_54_DNA-bd"/>
</dbReference>
<dbReference type="InterPro" id="IPR038709">
    <property type="entry name" value="RpoN_core-bd_sf"/>
</dbReference>